<protein>
    <recommendedName>
        <fullName evidence="2">Stalled ribosome sensor GCN1-like HEAT repeats region domain-containing protein</fullName>
    </recommendedName>
</protein>
<reference evidence="3" key="1">
    <citation type="submission" date="2020-05" db="EMBL/GenBank/DDBJ databases">
        <title>Mycena genomes resolve the evolution of fungal bioluminescence.</title>
        <authorList>
            <person name="Tsai I.J."/>
        </authorList>
    </citation>
    <scope>NUCLEOTIDE SEQUENCE</scope>
    <source>
        <strain evidence="3">CCC161011</strain>
    </source>
</reference>
<dbReference type="AlphaFoldDB" id="A0A8H6YJW3"/>
<dbReference type="Proteomes" id="UP000620124">
    <property type="component" value="Unassembled WGS sequence"/>
</dbReference>
<dbReference type="InterPro" id="IPR057546">
    <property type="entry name" value="HEAT_GCN1"/>
</dbReference>
<dbReference type="OrthoDB" id="7537227at2759"/>
<keyword evidence="1" id="KW-0677">Repeat</keyword>
<evidence type="ECO:0000313" key="4">
    <source>
        <dbReference type="Proteomes" id="UP000620124"/>
    </source>
</evidence>
<dbReference type="SUPFAM" id="SSF48371">
    <property type="entry name" value="ARM repeat"/>
    <property type="match status" value="1"/>
</dbReference>
<dbReference type="InterPro" id="IPR011989">
    <property type="entry name" value="ARM-like"/>
</dbReference>
<feature type="domain" description="Stalled ribosome sensor GCN1-like HEAT repeats region" evidence="2">
    <location>
        <begin position="47"/>
        <end position="154"/>
    </location>
</feature>
<dbReference type="Gene3D" id="1.25.10.10">
    <property type="entry name" value="Leucine-rich Repeat Variant"/>
    <property type="match status" value="1"/>
</dbReference>
<evidence type="ECO:0000259" key="2">
    <source>
        <dbReference type="Pfam" id="PF23271"/>
    </source>
</evidence>
<dbReference type="EMBL" id="JACAZI010000005">
    <property type="protein sequence ID" value="KAF7360407.1"/>
    <property type="molecule type" value="Genomic_DNA"/>
</dbReference>
<dbReference type="Pfam" id="PF23271">
    <property type="entry name" value="HEAT_GCN1"/>
    <property type="match status" value="1"/>
</dbReference>
<sequence length="183" mass="20197">MSHCAKLLELPRWMVWDKACGLVEKLVQHDSTLPAILKSKACVLLVSLLPDEDFEVAQSAQNALSWIAQRLEDASAVDAKTLRHMLALLGSSNPEVRRWACDRVEGFARHRSSLPAVLESMVCAQVVSLLSDEYPDVVRSAQNVLSCIAQMLENAPAIVVKMLDHVLDLMESSNLKVCGWACD</sequence>
<organism evidence="3 4">
    <name type="scientific">Mycena venus</name>
    <dbReference type="NCBI Taxonomy" id="2733690"/>
    <lineage>
        <taxon>Eukaryota</taxon>
        <taxon>Fungi</taxon>
        <taxon>Dikarya</taxon>
        <taxon>Basidiomycota</taxon>
        <taxon>Agaricomycotina</taxon>
        <taxon>Agaricomycetes</taxon>
        <taxon>Agaricomycetidae</taxon>
        <taxon>Agaricales</taxon>
        <taxon>Marasmiineae</taxon>
        <taxon>Mycenaceae</taxon>
        <taxon>Mycena</taxon>
    </lineage>
</organism>
<dbReference type="InterPro" id="IPR016024">
    <property type="entry name" value="ARM-type_fold"/>
</dbReference>
<evidence type="ECO:0000256" key="1">
    <source>
        <dbReference type="ARBA" id="ARBA00022737"/>
    </source>
</evidence>
<name>A0A8H6YJW3_9AGAR</name>
<gene>
    <name evidence="3" type="ORF">MVEN_00770600</name>
</gene>
<comment type="caution">
    <text evidence="3">The sequence shown here is derived from an EMBL/GenBank/DDBJ whole genome shotgun (WGS) entry which is preliminary data.</text>
</comment>
<proteinExistence type="predicted"/>
<keyword evidence="4" id="KW-1185">Reference proteome</keyword>
<accession>A0A8H6YJW3</accession>
<evidence type="ECO:0000313" key="3">
    <source>
        <dbReference type="EMBL" id="KAF7360407.1"/>
    </source>
</evidence>